<dbReference type="AlphaFoldDB" id="A0A9P5TMJ8"/>
<proteinExistence type="predicted"/>
<feature type="region of interest" description="Disordered" evidence="1">
    <location>
        <begin position="1"/>
        <end position="81"/>
    </location>
</feature>
<gene>
    <name evidence="2" type="ORF">CPB84DRAFT_961631</name>
</gene>
<accession>A0A9P5TMJ8</accession>
<reference evidence="2" key="1">
    <citation type="submission" date="2020-11" db="EMBL/GenBank/DDBJ databases">
        <authorList>
            <consortium name="DOE Joint Genome Institute"/>
            <person name="Ahrendt S."/>
            <person name="Riley R."/>
            <person name="Andreopoulos W."/>
            <person name="LaButti K."/>
            <person name="Pangilinan J."/>
            <person name="Ruiz-duenas F.J."/>
            <person name="Barrasa J.M."/>
            <person name="Sanchez-Garcia M."/>
            <person name="Camarero S."/>
            <person name="Miyauchi S."/>
            <person name="Serrano A."/>
            <person name="Linde D."/>
            <person name="Babiker R."/>
            <person name="Drula E."/>
            <person name="Ayuso-Fernandez I."/>
            <person name="Pacheco R."/>
            <person name="Padilla G."/>
            <person name="Ferreira P."/>
            <person name="Barriuso J."/>
            <person name="Kellner H."/>
            <person name="Castanera R."/>
            <person name="Alfaro M."/>
            <person name="Ramirez L."/>
            <person name="Pisabarro A.G."/>
            <person name="Kuo A."/>
            <person name="Tritt A."/>
            <person name="Lipzen A."/>
            <person name="He G."/>
            <person name="Yan M."/>
            <person name="Ng V."/>
            <person name="Cullen D."/>
            <person name="Martin F."/>
            <person name="Rosso M.-N."/>
            <person name="Henrissat B."/>
            <person name="Hibbett D."/>
            <person name="Martinez A.T."/>
            <person name="Grigoriev I.V."/>
        </authorList>
    </citation>
    <scope>NUCLEOTIDE SEQUENCE</scope>
    <source>
        <strain evidence="2">AH 44721</strain>
    </source>
</reference>
<dbReference type="EMBL" id="JADNYJ010000041">
    <property type="protein sequence ID" value="KAF8901521.1"/>
    <property type="molecule type" value="Genomic_DNA"/>
</dbReference>
<keyword evidence="3" id="KW-1185">Reference proteome</keyword>
<sequence length="391" mass="42792">MSYTRTSEARTTSLTSRSLNKGPSVDNQPVPRRRTIQPVSAPSSSNTRGRADNVRRRGVRRSVPASQSLHQTGRSTSNDNVSLLRSAGGDIDIHDGQFNAVAGSHISVTINAGSGNGIGKNEEIRRKKSIRQTSPTRQRVRTSFTVCPFRISLTYYLKGGRDDRGLHEPSIPPLSSWEIYYRHIGAKGRGSPLWIPEPNKSLHIDYQRRGISIGDVGIITFDGGFDFLFNICLPKGHPVNPPNLPDIFTTVEMSSRDIRQYTIFRGESYLSSASIKKSLQQGGVSSLIFESSASEGAILAMPAGSNSAQLLNIGLFRKWVIAHAEDLYKYVNDTCGREAKNGDVRIVTGFDKTTKWGMATFSNTSSTAAESSLLLKFRPLDSEGDLGPGRS</sequence>
<name>A0A9P5TMJ8_GYMJU</name>
<feature type="compositionally biased region" description="Polar residues" evidence="1">
    <location>
        <begin position="37"/>
        <end position="47"/>
    </location>
</feature>
<feature type="compositionally biased region" description="Polar residues" evidence="1">
    <location>
        <begin position="1"/>
        <end position="27"/>
    </location>
</feature>
<dbReference type="Proteomes" id="UP000724874">
    <property type="component" value="Unassembled WGS sequence"/>
</dbReference>
<evidence type="ECO:0000313" key="3">
    <source>
        <dbReference type="Proteomes" id="UP000724874"/>
    </source>
</evidence>
<dbReference type="OrthoDB" id="2662290at2759"/>
<organism evidence="2 3">
    <name type="scientific">Gymnopilus junonius</name>
    <name type="common">Spectacular rustgill mushroom</name>
    <name type="synonym">Gymnopilus spectabilis subsp. junonius</name>
    <dbReference type="NCBI Taxonomy" id="109634"/>
    <lineage>
        <taxon>Eukaryota</taxon>
        <taxon>Fungi</taxon>
        <taxon>Dikarya</taxon>
        <taxon>Basidiomycota</taxon>
        <taxon>Agaricomycotina</taxon>
        <taxon>Agaricomycetes</taxon>
        <taxon>Agaricomycetidae</taxon>
        <taxon>Agaricales</taxon>
        <taxon>Agaricineae</taxon>
        <taxon>Hymenogastraceae</taxon>
        <taxon>Gymnopilus</taxon>
    </lineage>
</organism>
<protein>
    <submittedName>
        <fullName evidence="2">Uncharacterized protein</fullName>
    </submittedName>
</protein>
<evidence type="ECO:0000313" key="2">
    <source>
        <dbReference type="EMBL" id="KAF8901521.1"/>
    </source>
</evidence>
<feature type="compositionally biased region" description="Polar residues" evidence="1">
    <location>
        <begin position="64"/>
        <end position="81"/>
    </location>
</feature>
<comment type="caution">
    <text evidence="2">The sequence shown here is derived from an EMBL/GenBank/DDBJ whole genome shotgun (WGS) entry which is preliminary data.</text>
</comment>
<evidence type="ECO:0000256" key="1">
    <source>
        <dbReference type="SAM" id="MobiDB-lite"/>
    </source>
</evidence>